<dbReference type="AlphaFoldDB" id="A0A126T1V1"/>
<feature type="domain" description="Immunity MXAN-0049 protein" evidence="1">
    <location>
        <begin position="90"/>
        <end position="209"/>
    </location>
</feature>
<dbReference type="STRING" id="1538553.JT25_006055"/>
<evidence type="ECO:0000313" key="2">
    <source>
        <dbReference type="EMBL" id="AMK76059.1"/>
    </source>
</evidence>
<dbReference type="OrthoDB" id="6195230at2"/>
<protein>
    <recommendedName>
        <fullName evidence="1">Immunity MXAN-0049 protein domain-containing protein</fullName>
    </recommendedName>
</protein>
<reference evidence="2 3" key="1">
    <citation type="journal article" date="2015" name="Environ. Microbiol.">
        <title>Methane oxidation coupled to nitrate reduction under hypoxia by the Gammaproteobacterium Methylomonas denitrificans, sp. nov. type strain FJG1.</title>
        <authorList>
            <person name="Kits K.D."/>
            <person name="Klotz M.G."/>
            <person name="Stein L.Y."/>
        </authorList>
    </citation>
    <scope>NUCLEOTIDE SEQUENCE [LARGE SCALE GENOMIC DNA]</scope>
    <source>
        <strain evidence="2 3">FJG1</strain>
    </source>
</reference>
<name>A0A126T1V1_9GAMM</name>
<evidence type="ECO:0000313" key="3">
    <source>
        <dbReference type="Proteomes" id="UP000030512"/>
    </source>
</evidence>
<accession>A0A126T1V1</accession>
<proteinExistence type="predicted"/>
<evidence type="ECO:0000259" key="1">
    <source>
        <dbReference type="Pfam" id="PF07791"/>
    </source>
</evidence>
<dbReference type="Proteomes" id="UP000030512">
    <property type="component" value="Chromosome"/>
</dbReference>
<gene>
    <name evidence="2" type="ORF">JT25_006055</name>
</gene>
<dbReference type="EMBL" id="CP014476">
    <property type="protein sequence ID" value="AMK76059.1"/>
    <property type="molecule type" value="Genomic_DNA"/>
</dbReference>
<sequence>MAHFYRFRQVFDVISSGDFCLKEAYRPSGKEGMLPIEWTKAMEEIPQDPPWPHCKVLRAPSVPAGYEQRYHMFKLKPGTAIPDFYGPGERLLVSERARAVLETCDDFEHEYVETEIQDENRQRINEQPYYLLSVRRYLRIDELGEKLNKSLIPFSADAYEEDYLPVLQNHPELMEKVAQLPLWRHRLNESVVYMSERVLTTLRNAGLTGLNEYSDLIGEPGETITRFEVR</sequence>
<dbReference type="RefSeq" id="WP_036274309.1">
    <property type="nucleotide sequence ID" value="NZ_CP014476.1"/>
</dbReference>
<organism evidence="2 3">
    <name type="scientific">Methylomonas denitrificans</name>
    <dbReference type="NCBI Taxonomy" id="1538553"/>
    <lineage>
        <taxon>Bacteria</taxon>
        <taxon>Pseudomonadati</taxon>
        <taxon>Pseudomonadota</taxon>
        <taxon>Gammaproteobacteria</taxon>
        <taxon>Methylococcales</taxon>
        <taxon>Methylococcaceae</taxon>
        <taxon>Methylomonas</taxon>
    </lineage>
</organism>
<dbReference type="InterPro" id="IPR012433">
    <property type="entry name" value="Imm11"/>
</dbReference>
<dbReference type="KEGG" id="mdn:JT25_006055"/>
<keyword evidence="3" id="KW-1185">Reference proteome</keyword>
<dbReference type="Pfam" id="PF07791">
    <property type="entry name" value="Imm11"/>
    <property type="match status" value="1"/>
</dbReference>